<dbReference type="EMBL" id="CP080544">
    <property type="protein sequence ID" value="QYR53825.1"/>
    <property type="molecule type" value="Genomic_DNA"/>
</dbReference>
<reference evidence="2 3" key="1">
    <citation type="submission" date="2021-08" db="EMBL/GenBank/DDBJ databases">
        <title>Lysobacter sp. strain CJ11 Genome sequencing and assembly.</title>
        <authorList>
            <person name="Kim I."/>
        </authorList>
    </citation>
    <scope>NUCLEOTIDE SEQUENCE [LARGE SCALE GENOMIC DNA]</scope>
    <source>
        <strain evidence="2 3">CJ11</strain>
    </source>
</reference>
<keyword evidence="1" id="KW-0472">Membrane</keyword>
<dbReference type="RefSeq" id="WP_220380630.1">
    <property type="nucleotide sequence ID" value="NZ_CP080544.1"/>
</dbReference>
<gene>
    <name evidence="2" type="ORF">H8L67_04960</name>
</gene>
<evidence type="ECO:0000313" key="3">
    <source>
        <dbReference type="Proteomes" id="UP000824755"/>
    </source>
</evidence>
<accession>A0ABX8WSK7</accession>
<sequence length="257" mass="27808">MNSVRLHFPNHEHVDLALPPGATGLGRDPDFDRGIAVVQPDQDAFIRIVVDRRGIWMTVSEGVWGVHVNGRPVQSLACLHVGDSLHVEGMEIVLTRPSSAETGGVDGDVDLEVPPVVPHPVLRGLCGPLHGQALPVSSRDTYCPVIDLAAQNGLRMTDVGERIFIQASPESGPFEVNGLPVSEALLSSGDQLRLPGGQRLIVESPSSRPERVVVRDVDVAEVEVAEPKHTERWTFIWILLSAAFIALMLLAVIWFGA</sequence>
<keyword evidence="1" id="KW-0812">Transmembrane</keyword>
<evidence type="ECO:0008006" key="4">
    <source>
        <dbReference type="Google" id="ProtNLM"/>
    </source>
</evidence>
<protein>
    <recommendedName>
        <fullName evidence="4">FHA domain-containing protein</fullName>
    </recommendedName>
</protein>
<keyword evidence="3" id="KW-1185">Reference proteome</keyword>
<organism evidence="2 3">
    <name type="scientific">Lysobacter soyae</name>
    <dbReference type="NCBI Taxonomy" id="2764185"/>
    <lineage>
        <taxon>Bacteria</taxon>
        <taxon>Pseudomonadati</taxon>
        <taxon>Pseudomonadota</taxon>
        <taxon>Gammaproteobacteria</taxon>
        <taxon>Lysobacterales</taxon>
        <taxon>Lysobacteraceae</taxon>
        <taxon>Lysobacter</taxon>
    </lineage>
</organism>
<name>A0ABX8WSK7_9GAMM</name>
<evidence type="ECO:0000313" key="2">
    <source>
        <dbReference type="EMBL" id="QYR53825.1"/>
    </source>
</evidence>
<proteinExistence type="predicted"/>
<dbReference type="Proteomes" id="UP000824755">
    <property type="component" value="Chromosome"/>
</dbReference>
<keyword evidence="1" id="KW-1133">Transmembrane helix</keyword>
<evidence type="ECO:0000256" key="1">
    <source>
        <dbReference type="SAM" id="Phobius"/>
    </source>
</evidence>
<feature type="transmembrane region" description="Helical" evidence="1">
    <location>
        <begin position="235"/>
        <end position="255"/>
    </location>
</feature>